<gene>
    <name evidence="1" type="ORF">PAUS00366_LOCUS22449</name>
</gene>
<protein>
    <recommendedName>
        <fullName evidence="2">MPN domain-containing protein</fullName>
    </recommendedName>
</protein>
<dbReference type="GO" id="GO:0072546">
    <property type="term" value="C:EMC complex"/>
    <property type="evidence" value="ECO:0007669"/>
    <property type="project" value="InterPro"/>
</dbReference>
<dbReference type="Gene3D" id="3.40.140.10">
    <property type="entry name" value="Cytidine Deaminase, domain 2"/>
    <property type="match status" value="1"/>
</dbReference>
<evidence type="ECO:0008006" key="2">
    <source>
        <dbReference type="Google" id="ProtNLM"/>
    </source>
</evidence>
<dbReference type="AlphaFoldDB" id="A0A7S4ERC0"/>
<organism evidence="1">
    <name type="scientific">Pseudo-nitzschia australis</name>
    <dbReference type="NCBI Taxonomy" id="44445"/>
    <lineage>
        <taxon>Eukaryota</taxon>
        <taxon>Sar</taxon>
        <taxon>Stramenopiles</taxon>
        <taxon>Ochrophyta</taxon>
        <taxon>Bacillariophyta</taxon>
        <taxon>Bacillariophyceae</taxon>
        <taxon>Bacillariophycidae</taxon>
        <taxon>Bacillariales</taxon>
        <taxon>Bacillariaceae</taxon>
        <taxon>Pseudo-nitzschia</taxon>
    </lineage>
</organism>
<dbReference type="InterPro" id="IPR005366">
    <property type="entry name" value="EMC8/9"/>
</dbReference>
<name>A0A7S4ERC0_9STRA</name>
<accession>A0A7S4ERC0</accession>
<proteinExistence type="predicted"/>
<dbReference type="PANTHER" id="PTHR12941">
    <property type="entry name" value="ER MEMBRANE PROTEIN COMPLEX"/>
    <property type="match status" value="1"/>
</dbReference>
<dbReference type="PANTHER" id="PTHR12941:SF10">
    <property type="entry name" value="ER MEMBRANE PROTEIN COMPLEX SUBUNIT 8_9 HOMOLOG"/>
    <property type="match status" value="1"/>
</dbReference>
<evidence type="ECO:0000313" key="1">
    <source>
        <dbReference type="EMBL" id="CAE0729664.1"/>
    </source>
</evidence>
<dbReference type="Pfam" id="PF03665">
    <property type="entry name" value="UPF0172"/>
    <property type="match status" value="1"/>
</dbReference>
<sequence length="230" mass="24512">MVDEGNKIGGVTLAPEVFALMAAHAASHPTSAVHGVLIGCRQGNNVTVSDAFPICHESPTKTLVETALTLVQSNLEGRDNKKDKIVGWFTAPELLHDTKPGPVALRIVANLEAAMGGDGSGEQPVLLVLDNESIVNLLAEKTENDKENNATASKTIQAFGKDFGMQWMDPIHNLSVTNDSGAFKTTVAMLNKSNTNSVIAVRDLVDHWKEGATSEWTSASSLSSLTNKYT</sequence>
<reference evidence="1" key="1">
    <citation type="submission" date="2021-01" db="EMBL/GenBank/DDBJ databases">
        <authorList>
            <person name="Corre E."/>
            <person name="Pelletier E."/>
            <person name="Niang G."/>
            <person name="Scheremetjew M."/>
            <person name="Finn R."/>
            <person name="Kale V."/>
            <person name="Holt S."/>
            <person name="Cochrane G."/>
            <person name="Meng A."/>
            <person name="Brown T."/>
            <person name="Cohen L."/>
        </authorList>
    </citation>
    <scope>NUCLEOTIDE SEQUENCE</scope>
    <source>
        <strain evidence="1">10249 10 AB</strain>
    </source>
</reference>
<dbReference type="EMBL" id="HBIX01034350">
    <property type="protein sequence ID" value="CAE0729664.1"/>
    <property type="molecule type" value="Transcribed_RNA"/>
</dbReference>